<evidence type="ECO:0000313" key="1">
    <source>
        <dbReference type="EMBL" id="KAH6867797.1"/>
    </source>
</evidence>
<accession>A0A9P9AGJ6</accession>
<keyword evidence="2" id="KW-1185">Reference proteome</keyword>
<protein>
    <recommendedName>
        <fullName evidence="3">SnoaL-like domain-containing protein</fullName>
    </recommendedName>
</protein>
<comment type="caution">
    <text evidence="1">The sequence shown here is derived from an EMBL/GenBank/DDBJ whole genome shotgun (WGS) entry which is preliminary data.</text>
</comment>
<evidence type="ECO:0008006" key="3">
    <source>
        <dbReference type="Google" id="ProtNLM"/>
    </source>
</evidence>
<evidence type="ECO:0000313" key="2">
    <source>
        <dbReference type="Proteomes" id="UP000777438"/>
    </source>
</evidence>
<gene>
    <name evidence="1" type="ORF">B0T10DRAFT_451506</name>
</gene>
<organism evidence="1 2">
    <name type="scientific">Thelonectria olida</name>
    <dbReference type="NCBI Taxonomy" id="1576542"/>
    <lineage>
        <taxon>Eukaryota</taxon>
        <taxon>Fungi</taxon>
        <taxon>Dikarya</taxon>
        <taxon>Ascomycota</taxon>
        <taxon>Pezizomycotina</taxon>
        <taxon>Sordariomycetes</taxon>
        <taxon>Hypocreomycetidae</taxon>
        <taxon>Hypocreales</taxon>
        <taxon>Nectriaceae</taxon>
        <taxon>Thelonectria</taxon>
    </lineage>
</organism>
<name>A0A9P9AGJ6_9HYPO</name>
<proteinExistence type="predicted"/>
<dbReference type="Proteomes" id="UP000777438">
    <property type="component" value="Unassembled WGS sequence"/>
</dbReference>
<dbReference type="EMBL" id="JAGPYM010000089">
    <property type="protein sequence ID" value="KAH6867797.1"/>
    <property type="molecule type" value="Genomic_DNA"/>
</dbReference>
<dbReference type="OrthoDB" id="2947043at2759"/>
<dbReference type="AlphaFoldDB" id="A0A9P9AGJ6"/>
<reference evidence="1 2" key="1">
    <citation type="journal article" date="2021" name="Nat. Commun.">
        <title>Genetic determinants of endophytism in the Arabidopsis root mycobiome.</title>
        <authorList>
            <person name="Mesny F."/>
            <person name="Miyauchi S."/>
            <person name="Thiergart T."/>
            <person name="Pickel B."/>
            <person name="Atanasova L."/>
            <person name="Karlsson M."/>
            <person name="Huettel B."/>
            <person name="Barry K.W."/>
            <person name="Haridas S."/>
            <person name="Chen C."/>
            <person name="Bauer D."/>
            <person name="Andreopoulos W."/>
            <person name="Pangilinan J."/>
            <person name="LaButti K."/>
            <person name="Riley R."/>
            <person name="Lipzen A."/>
            <person name="Clum A."/>
            <person name="Drula E."/>
            <person name="Henrissat B."/>
            <person name="Kohler A."/>
            <person name="Grigoriev I.V."/>
            <person name="Martin F.M."/>
            <person name="Hacquard S."/>
        </authorList>
    </citation>
    <scope>NUCLEOTIDE SEQUENCE [LARGE SCALE GENOMIC DNA]</scope>
    <source>
        <strain evidence="1 2">MPI-CAGE-CH-0241</strain>
    </source>
</reference>
<sequence length="144" mass="16167">MAASSTQDVVNWTSDQAKFAAGFESIFVGDSENTEDDLKRLFMPTYTQEVDGRVLSFPEFVDHIRHLRTATTSVKVKVSQFLRDGNQLAERHTVSVEFSNKPRSEFEVFLFGVVHEDGRLSSVVETIRHAEGDAEDKDLGHAMS</sequence>